<evidence type="ECO:0000256" key="4">
    <source>
        <dbReference type="ARBA" id="ARBA00022741"/>
    </source>
</evidence>
<evidence type="ECO:0000256" key="5">
    <source>
        <dbReference type="ARBA" id="ARBA00022840"/>
    </source>
</evidence>
<accession>A0A834IA95</accession>
<dbReference type="GO" id="GO:0005524">
    <property type="term" value="F:ATP binding"/>
    <property type="evidence" value="ECO:0007669"/>
    <property type="project" value="UniProtKB-KW"/>
</dbReference>
<name>A0A834IA95_RHYFE</name>
<dbReference type="Proteomes" id="UP000625711">
    <property type="component" value="Unassembled WGS sequence"/>
</dbReference>
<dbReference type="PANTHER" id="PTHR12087:SF0">
    <property type="entry name" value="ORIGIN RECOGNITION COMPLEX SUBUNIT 4"/>
    <property type="match status" value="1"/>
</dbReference>
<keyword evidence="11" id="KW-1185">Reference proteome</keyword>
<dbReference type="GO" id="GO:0006270">
    <property type="term" value="P:DNA replication initiation"/>
    <property type="evidence" value="ECO:0007669"/>
    <property type="project" value="TreeGrafter"/>
</dbReference>
<organism evidence="10 11">
    <name type="scientific">Rhynchophorus ferrugineus</name>
    <name type="common">Red palm weevil</name>
    <name type="synonym">Curculio ferrugineus</name>
    <dbReference type="NCBI Taxonomy" id="354439"/>
    <lineage>
        <taxon>Eukaryota</taxon>
        <taxon>Metazoa</taxon>
        <taxon>Ecdysozoa</taxon>
        <taxon>Arthropoda</taxon>
        <taxon>Hexapoda</taxon>
        <taxon>Insecta</taxon>
        <taxon>Pterygota</taxon>
        <taxon>Neoptera</taxon>
        <taxon>Endopterygota</taxon>
        <taxon>Coleoptera</taxon>
        <taxon>Polyphaga</taxon>
        <taxon>Cucujiformia</taxon>
        <taxon>Curculionidae</taxon>
        <taxon>Dryophthorinae</taxon>
        <taxon>Rhynchophorus</taxon>
    </lineage>
</organism>
<evidence type="ECO:0000256" key="2">
    <source>
        <dbReference type="ARBA" id="ARBA00005334"/>
    </source>
</evidence>
<dbReference type="SMART" id="SM00382">
    <property type="entry name" value="AAA"/>
    <property type="match status" value="1"/>
</dbReference>
<keyword evidence="5" id="KW-0067">ATP-binding</keyword>
<dbReference type="FunFam" id="3.40.50.300:FF:000649">
    <property type="entry name" value="Origin recognition complex subunit 4"/>
    <property type="match status" value="1"/>
</dbReference>
<dbReference type="AlphaFoldDB" id="A0A834IA95"/>
<dbReference type="OrthoDB" id="343623at2759"/>
<dbReference type="InterPro" id="IPR027417">
    <property type="entry name" value="P-loop_NTPase"/>
</dbReference>
<evidence type="ECO:0000256" key="1">
    <source>
        <dbReference type="ARBA" id="ARBA00004123"/>
    </source>
</evidence>
<evidence type="ECO:0000256" key="8">
    <source>
        <dbReference type="ARBA" id="ARBA00046777"/>
    </source>
</evidence>
<proteinExistence type="inferred from homology"/>
<feature type="domain" description="AAA+ ATPase" evidence="9">
    <location>
        <begin position="44"/>
        <end position="205"/>
    </location>
</feature>
<comment type="subcellular location">
    <subcellularLocation>
        <location evidence="1">Nucleus</location>
    </subcellularLocation>
</comment>
<keyword evidence="7" id="KW-0539">Nucleus</keyword>
<comment type="subunit">
    <text evidence="8">Component of ORC, a complex composed of at least 6 subunits: ORC1, ORC2, ORC3, ORC4, ORC5 and ORC6. ORC is regulated in a cell-cycle dependent manner. It is sequentially assembled at the exit from anaphase of mitosis and disassembled as cells enter S phase. Interacts with DBF4. Interacts with POLQ.</text>
</comment>
<comment type="caution">
    <text evidence="10">The sequence shown here is derived from an EMBL/GenBank/DDBJ whole genome shotgun (WGS) entry which is preliminary data.</text>
</comment>
<sequence>MAQDINTIRSYIKQRLLNNNELYKFHKERRQLMELLQRTINYGESNSILIIGPVGVGKTTLINSVIDELSIAGCFNHDSILVKLHGLIHTDDKLSLRSITSQMKLDNAVDGKVFGSFAENLAFLLACLRKGEKQSSKSVIFVLEGFDLFCGHHNQTLLYNLFDISQSAQTPVCVLGVTYRLDVIQLLEKRVKSRFSHRQMFLYPGPGEDESLNDLDFTLNILKWYLELPDKASMKIKSAVKKEWNKSI</sequence>
<dbReference type="EMBL" id="JAACXV010009380">
    <property type="protein sequence ID" value="KAF7275706.1"/>
    <property type="molecule type" value="Genomic_DNA"/>
</dbReference>
<protein>
    <recommendedName>
        <fullName evidence="3">Origin recognition complex subunit 4</fullName>
    </recommendedName>
</protein>
<evidence type="ECO:0000313" key="10">
    <source>
        <dbReference type="EMBL" id="KAF7275706.1"/>
    </source>
</evidence>
<dbReference type="InterPro" id="IPR016527">
    <property type="entry name" value="ORC4"/>
</dbReference>
<evidence type="ECO:0000259" key="9">
    <source>
        <dbReference type="SMART" id="SM00382"/>
    </source>
</evidence>
<gene>
    <name evidence="10" type="ORF">GWI33_011349</name>
</gene>
<dbReference type="SUPFAM" id="SSF52540">
    <property type="entry name" value="P-loop containing nucleoside triphosphate hydrolases"/>
    <property type="match status" value="1"/>
</dbReference>
<evidence type="ECO:0000313" key="11">
    <source>
        <dbReference type="Proteomes" id="UP000625711"/>
    </source>
</evidence>
<dbReference type="GO" id="GO:0003688">
    <property type="term" value="F:DNA replication origin binding"/>
    <property type="evidence" value="ECO:0007669"/>
    <property type="project" value="TreeGrafter"/>
</dbReference>
<dbReference type="GO" id="GO:0005664">
    <property type="term" value="C:nuclear origin of replication recognition complex"/>
    <property type="evidence" value="ECO:0007669"/>
    <property type="project" value="TreeGrafter"/>
</dbReference>
<evidence type="ECO:0000256" key="6">
    <source>
        <dbReference type="ARBA" id="ARBA00023125"/>
    </source>
</evidence>
<reference evidence="10" key="1">
    <citation type="submission" date="2020-08" db="EMBL/GenBank/DDBJ databases">
        <title>Genome sequencing and assembly of the red palm weevil Rhynchophorus ferrugineus.</title>
        <authorList>
            <person name="Dias G.B."/>
            <person name="Bergman C.M."/>
            <person name="Manee M."/>
        </authorList>
    </citation>
    <scope>NUCLEOTIDE SEQUENCE</scope>
    <source>
        <strain evidence="10">AA-2017</strain>
        <tissue evidence="10">Whole larva</tissue>
    </source>
</reference>
<keyword evidence="4" id="KW-0547">Nucleotide-binding</keyword>
<dbReference type="InterPro" id="IPR003959">
    <property type="entry name" value="ATPase_AAA_core"/>
</dbReference>
<comment type="similarity">
    <text evidence="2">Belongs to the ORC4 family.</text>
</comment>
<dbReference type="Pfam" id="PF00004">
    <property type="entry name" value="AAA"/>
    <property type="match status" value="1"/>
</dbReference>
<dbReference type="PANTHER" id="PTHR12087">
    <property type="entry name" value="ORIGIN RECOGNITION COMPLEX SUBUNIT 4"/>
    <property type="match status" value="1"/>
</dbReference>
<keyword evidence="6" id="KW-0238">DNA-binding</keyword>
<dbReference type="InterPro" id="IPR003593">
    <property type="entry name" value="AAA+_ATPase"/>
</dbReference>
<evidence type="ECO:0000256" key="3">
    <source>
        <dbReference type="ARBA" id="ARBA00019083"/>
    </source>
</evidence>
<feature type="non-terminal residue" evidence="10">
    <location>
        <position position="1"/>
    </location>
</feature>
<dbReference type="GO" id="GO:0016887">
    <property type="term" value="F:ATP hydrolysis activity"/>
    <property type="evidence" value="ECO:0007669"/>
    <property type="project" value="InterPro"/>
</dbReference>
<dbReference type="Gene3D" id="3.40.50.300">
    <property type="entry name" value="P-loop containing nucleotide triphosphate hydrolases"/>
    <property type="match status" value="1"/>
</dbReference>
<dbReference type="GO" id="GO:0005737">
    <property type="term" value="C:cytoplasm"/>
    <property type="evidence" value="ECO:0007669"/>
    <property type="project" value="UniProtKB-ARBA"/>
</dbReference>
<evidence type="ECO:0000256" key="7">
    <source>
        <dbReference type="ARBA" id="ARBA00023242"/>
    </source>
</evidence>